<dbReference type="Pfam" id="PF14594">
    <property type="entry name" value="Sipho_Gp37"/>
    <property type="match status" value="1"/>
</dbReference>
<protein>
    <recommendedName>
        <fullName evidence="1">Gp28/Gp37-like domain-containing protein</fullName>
    </recommendedName>
</protein>
<dbReference type="Proteomes" id="UP000321424">
    <property type="component" value="Unassembled WGS sequence"/>
</dbReference>
<name>A0A511MCA1_9NOCA</name>
<evidence type="ECO:0000313" key="3">
    <source>
        <dbReference type="Proteomes" id="UP000321424"/>
    </source>
</evidence>
<accession>A0A511MCA1</accession>
<comment type="caution">
    <text evidence="2">The sequence shown here is derived from an EMBL/GenBank/DDBJ whole genome shotgun (WGS) entry which is preliminary data.</text>
</comment>
<dbReference type="InterPro" id="IPR029432">
    <property type="entry name" value="Gp28/Gp37-like_dom"/>
</dbReference>
<dbReference type="EMBL" id="BJXA01000009">
    <property type="protein sequence ID" value="GEM37386.1"/>
    <property type="molecule type" value="Genomic_DNA"/>
</dbReference>
<feature type="domain" description="Gp28/Gp37-like" evidence="1">
    <location>
        <begin position="32"/>
        <end position="365"/>
    </location>
</feature>
<keyword evidence="3" id="KW-1185">Reference proteome</keyword>
<gene>
    <name evidence="2" type="ORF">NN4_19050</name>
</gene>
<reference evidence="2 3" key="1">
    <citation type="submission" date="2019-07" db="EMBL/GenBank/DDBJ databases">
        <title>Whole genome shotgun sequence of Nocardia ninae NBRC 108245.</title>
        <authorList>
            <person name="Hosoyama A."/>
            <person name="Uohara A."/>
            <person name="Ohji S."/>
            <person name="Ichikawa N."/>
        </authorList>
    </citation>
    <scope>NUCLEOTIDE SEQUENCE [LARGE SCALE GENOMIC DNA]</scope>
    <source>
        <strain evidence="2 3">NBRC 108245</strain>
    </source>
</reference>
<sequence length="369" mass="41678">MTVTTIDFDAVYAEMENALWLEREARLTPPLVRFWDGDWNLRGAVHRIISADVREVNNETGTATFELPLDYWMSEWVIDVDTRTTDNIHCTVDKDGVRWSGRMESFTVVKNEDGTGLLRMLFKHDYEELKHVLVYANPFLPPEVQFPKVWVLFGPARWACKLTAQLAITRLMNGWWQLPPDPMDPNGWANFKPENWSMVVAPGAIAQDNSQFAIVHARFKSIHETTRKVVEDAQLTWTFRRYLPGDPPPWPGAKLRFGCLVIDLVDKSGYTSPQGTSFFGDLFTGLVSAFVHIEPDGVTESPEIIGDPNTPPEYSDPDFLGTLPQAPWVIYRDGIHTGIQKSEFTYKPATDVRVVAGGNSMPGVVHPLS</sequence>
<evidence type="ECO:0000313" key="2">
    <source>
        <dbReference type="EMBL" id="GEM37386.1"/>
    </source>
</evidence>
<proteinExistence type="predicted"/>
<dbReference type="AlphaFoldDB" id="A0A511MCA1"/>
<organism evidence="2 3">
    <name type="scientific">Nocardia ninae NBRC 108245</name>
    <dbReference type="NCBI Taxonomy" id="1210091"/>
    <lineage>
        <taxon>Bacteria</taxon>
        <taxon>Bacillati</taxon>
        <taxon>Actinomycetota</taxon>
        <taxon>Actinomycetes</taxon>
        <taxon>Mycobacteriales</taxon>
        <taxon>Nocardiaceae</taxon>
        <taxon>Nocardia</taxon>
    </lineage>
</organism>
<evidence type="ECO:0000259" key="1">
    <source>
        <dbReference type="Pfam" id="PF14594"/>
    </source>
</evidence>